<dbReference type="GO" id="GO:0003993">
    <property type="term" value="F:acid phosphatase activity"/>
    <property type="evidence" value="ECO:0007669"/>
    <property type="project" value="UniProtKB-EC"/>
</dbReference>
<organism evidence="7 8">
    <name type="scientific">Paramecium primaurelia</name>
    <dbReference type="NCBI Taxonomy" id="5886"/>
    <lineage>
        <taxon>Eukaryota</taxon>
        <taxon>Sar</taxon>
        <taxon>Alveolata</taxon>
        <taxon>Ciliophora</taxon>
        <taxon>Intramacronucleata</taxon>
        <taxon>Oligohymenophorea</taxon>
        <taxon>Peniculida</taxon>
        <taxon>Parameciidae</taxon>
        <taxon>Paramecium</taxon>
    </lineage>
</organism>
<keyword evidence="6" id="KW-0472">Membrane</keyword>
<keyword evidence="5" id="KW-0325">Glycoprotein</keyword>
<accession>A0A8S1P2G2</accession>
<name>A0A8S1P2G2_PARPR</name>
<dbReference type="AlphaFoldDB" id="A0A8S1P2G2"/>
<keyword evidence="8" id="KW-1185">Reference proteome</keyword>
<proteinExistence type="predicted"/>
<gene>
    <name evidence="7" type="ORF">PPRIM_AZ9-3.1.T1000010</name>
</gene>
<evidence type="ECO:0000256" key="2">
    <source>
        <dbReference type="ARBA" id="ARBA00022729"/>
    </source>
</evidence>
<dbReference type="InterPro" id="IPR050645">
    <property type="entry name" value="Histidine_acid_phosphatase"/>
</dbReference>
<reference evidence="7" key="1">
    <citation type="submission" date="2021-01" db="EMBL/GenBank/DDBJ databases">
        <authorList>
            <consortium name="Genoscope - CEA"/>
            <person name="William W."/>
        </authorList>
    </citation>
    <scope>NUCLEOTIDE SEQUENCE</scope>
</reference>
<evidence type="ECO:0000256" key="5">
    <source>
        <dbReference type="ARBA" id="ARBA00023180"/>
    </source>
</evidence>
<comment type="caution">
    <text evidence="7">The sequence shown here is derived from an EMBL/GenBank/DDBJ whole genome shotgun (WGS) entry which is preliminary data.</text>
</comment>
<evidence type="ECO:0000313" key="7">
    <source>
        <dbReference type="EMBL" id="CAD8095944.1"/>
    </source>
</evidence>
<feature type="transmembrane region" description="Helical" evidence="6">
    <location>
        <begin position="406"/>
        <end position="428"/>
    </location>
</feature>
<dbReference type="OMA" id="INIGPFV"/>
<dbReference type="PANTHER" id="PTHR11567">
    <property type="entry name" value="ACID PHOSPHATASE-RELATED"/>
    <property type="match status" value="1"/>
</dbReference>
<keyword evidence="6" id="KW-0812">Transmembrane</keyword>
<evidence type="ECO:0000256" key="1">
    <source>
        <dbReference type="ARBA" id="ARBA00000032"/>
    </source>
</evidence>
<keyword evidence="6" id="KW-1133">Transmembrane helix</keyword>
<evidence type="ECO:0000313" key="8">
    <source>
        <dbReference type="Proteomes" id="UP000688137"/>
    </source>
</evidence>
<dbReference type="EMBL" id="CAJJDM010000103">
    <property type="protein sequence ID" value="CAD8095944.1"/>
    <property type="molecule type" value="Genomic_DNA"/>
</dbReference>
<dbReference type="CDD" id="cd07061">
    <property type="entry name" value="HP_HAP_like"/>
    <property type="match status" value="1"/>
</dbReference>
<evidence type="ECO:0008006" key="9">
    <source>
        <dbReference type="Google" id="ProtNLM"/>
    </source>
</evidence>
<evidence type="ECO:0000256" key="3">
    <source>
        <dbReference type="ARBA" id="ARBA00022801"/>
    </source>
</evidence>
<evidence type="ECO:0000256" key="6">
    <source>
        <dbReference type="SAM" id="Phobius"/>
    </source>
</evidence>
<dbReference type="PANTHER" id="PTHR11567:SF211">
    <property type="entry name" value="PROSTATIC ACID PHOSPHATASE"/>
    <property type="match status" value="1"/>
</dbReference>
<sequence length="438" mass="50885">MQQLLFLLISVVLAQDDLITVQVVWRHGARNYYHCNWNCIEDQPRGDEAVLTPTGMRQQYVLGKWLRQRYIIDNQFLSSKFNENEIYIESSDENRTLTSAYCNLLGMYPEGPSIPHFEKENESLLLPPNQDAQIPKDLGDNALPHKIQLIPIHTKQKSLHSAIVIQCPKIETFNRETQLYKEVNVASAQLYDDFNTELNLQGEQKVNDIIELSHWRDTFICNRYNGDPLPPNLKPDTLQQLDNIANLTQSLERFQTQDQVKIQSTPYFQRLIEHFDSALNGSQYFKYFASSAHDTTLGCFLSALNLTSAQCQADIYLKKNITYNKCMTKYVEFAANLIFELYNNINIGPFVKVLYNGEYVPICSDFATTCQYTRFRSIITAQLVDYQKLCIESNDETYRVSQTPKWAYIFFSLTILLLLLVLSWILYLRSQQGYRDQN</sequence>
<protein>
    <recommendedName>
        <fullName evidence="9">Acid phosphatase</fullName>
    </recommendedName>
</protein>
<keyword evidence="4" id="KW-1015">Disulfide bond</keyword>
<comment type="catalytic activity">
    <reaction evidence="1">
        <text>a phosphate monoester + H2O = an alcohol + phosphate</text>
        <dbReference type="Rhea" id="RHEA:15017"/>
        <dbReference type="ChEBI" id="CHEBI:15377"/>
        <dbReference type="ChEBI" id="CHEBI:30879"/>
        <dbReference type="ChEBI" id="CHEBI:43474"/>
        <dbReference type="ChEBI" id="CHEBI:67140"/>
        <dbReference type="EC" id="3.1.3.2"/>
    </reaction>
</comment>
<keyword evidence="3" id="KW-0378">Hydrolase</keyword>
<dbReference type="Proteomes" id="UP000688137">
    <property type="component" value="Unassembled WGS sequence"/>
</dbReference>
<evidence type="ECO:0000256" key="4">
    <source>
        <dbReference type="ARBA" id="ARBA00023157"/>
    </source>
</evidence>
<dbReference type="InterPro" id="IPR000560">
    <property type="entry name" value="His_Pase_clade-2"/>
</dbReference>
<keyword evidence="2" id="KW-0732">Signal</keyword>
<dbReference type="Pfam" id="PF00328">
    <property type="entry name" value="His_Phos_2"/>
    <property type="match status" value="1"/>
</dbReference>